<keyword evidence="2" id="KW-0378">Hydrolase</keyword>
<accession>A0A8H6LAP1</accession>
<dbReference type="GO" id="GO:0006310">
    <property type="term" value="P:DNA recombination"/>
    <property type="evidence" value="ECO:0007669"/>
    <property type="project" value="UniProtKB-KW"/>
</dbReference>
<dbReference type="GO" id="GO:0003677">
    <property type="term" value="F:DNA binding"/>
    <property type="evidence" value="ECO:0007669"/>
    <property type="project" value="UniProtKB-KW"/>
</dbReference>
<comment type="caution">
    <text evidence="5">The sequence shown here is derived from an EMBL/GenBank/DDBJ whole genome shotgun (WGS) entry which is preliminary data.</text>
</comment>
<dbReference type="PANTHER" id="PTHR47642">
    <property type="entry name" value="ATP-DEPENDENT DNA HELICASE"/>
    <property type="match status" value="1"/>
</dbReference>
<dbReference type="Pfam" id="PF05970">
    <property type="entry name" value="PIF1"/>
    <property type="match status" value="1"/>
</dbReference>
<feature type="compositionally biased region" description="Polar residues" evidence="3">
    <location>
        <begin position="414"/>
        <end position="425"/>
    </location>
</feature>
<keyword evidence="2" id="KW-0547">Nucleotide-binding</keyword>
<keyword evidence="2" id="KW-0234">DNA repair</keyword>
<gene>
    <name evidence="5" type="ORF">HZS61_007585</name>
</gene>
<organism evidence="5 6">
    <name type="scientific">Fusarium oxysporum f. sp. conglutinans</name>
    <dbReference type="NCBI Taxonomy" id="100902"/>
    <lineage>
        <taxon>Eukaryota</taxon>
        <taxon>Fungi</taxon>
        <taxon>Dikarya</taxon>
        <taxon>Ascomycota</taxon>
        <taxon>Pezizomycotina</taxon>
        <taxon>Sordariomycetes</taxon>
        <taxon>Hypocreomycetidae</taxon>
        <taxon>Hypocreales</taxon>
        <taxon>Nectriaceae</taxon>
        <taxon>Fusarium</taxon>
        <taxon>Fusarium oxysporum species complex</taxon>
    </lineage>
</organism>
<dbReference type="InterPro" id="IPR025476">
    <property type="entry name" value="Helitron_helicase-like"/>
</dbReference>
<comment type="cofactor">
    <cofactor evidence="2">
        <name>Mg(2+)</name>
        <dbReference type="ChEBI" id="CHEBI:18420"/>
    </cofactor>
</comment>
<dbReference type="InterPro" id="IPR010285">
    <property type="entry name" value="DNA_helicase_pif1-like_DEAD"/>
</dbReference>
<dbReference type="InterPro" id="IPR046700">
    <property type="entry name" value="DUF6570"/>
</dbReference>
<dbReference type="InterPro" id="IPR051055">
    <property type="entry name" value="PIF1_helicase"/>
</dbReference>
<dbReference type="GO" id="GO:0006281">
    <property type="term" value="P:DNA repair"/>
    <property type="evidence" value="ECO:0007669"/>
    <property type="project" value="UniProtKB-KW"/>
</dbReference>
<evidence type="ECO:0000313" key="5">
    <source>
        <dbReference type="EMBL" id="KAF6512779.1"/>
    </source>
</evidence>
<dbReference type="CDD" id="cd18809">
    <property type="entry name" value="SF1_C_RecD"/>
    <property type="match status" value="1"/>
</dbReference>
<dbReference type="GO" id="GO:0043139">
    <property type="term" value="F:5'-3' DNA helicase activity"/>
    <property type="evidence" value="ECO:0007669"/>
    <property type="project" value="UniProtKB-EC"/>
</dbReference>
<keyword evidence="2" id="KW-0227">DNA damage</keyword>
<feature type="region of interest" description="Disordered" evidence="3">
    <location>
        <begin position="414"/>
        <end position="468"/>
    </location>
</feature>
<dbReference type="GO" id="GO:0000723">
    <property type="term" value="P:telomere maintenance"/>
    <property type="evidence" value="ECO:0007669"/>
    <property type="project" value="InterPro"/>
</dbReference>
<evidence type="ECO:0000313" key="6">
    <source>
        <dbReference type="Proteomes" id="UP000593570"/>
    </source>
</evidence>
<dbReference type="Gene3D" id="3.40.50.300">
    <property type="entry name" value="P-loop containing nucleotide triphosphate hydrolases"/>
    <property type="match status" value="1"/>
</dbReference>
<name>A0A8H6LAP1_FUSOX</name>
<reference evidence="5 6" key="1">
    <citation type="journal article" date="2020" name="bioRxiv">
        <title>A chromosome-scale genome assembly for the Fusarium oxysporum strain Fo5176 to establish a model Arabidopsis-fungal pathosystem.</title>
        <authorList>
            <person name="Fokkens L."/>
            <person name="Guo L."/>
            <person name="Dora S."/>
            <person name="Wang B."/>
            <person name="Ye K."/>
            <person name="Sanchez-Rodriguez C."/>
            <person name="Croll D."/>
        </authorList>
    </citation>
    <scope>NUCLEOTIDE SEQUENCE [LARGE SCALE GENOMIC DNA]</scope>
    <source>
        <strain evidence="5 6">Fo5176</strain>
    </source>
</reference>
<dbReference type="Pfam" id="PF03184">
    <property type="entry name" value="DDE_1"/>
    <property type="match status" value="1"/>
</dbReference>
<evidence type="ECO:0000256" key="1">
    <source>
        <dbReference type="ARBA" id="ARBA00023125"/>
    </source>
</evidence>
<keyword evidence="2" id="KW-0347">Helicase</keyword>
<comment type="similarity">
    <text evidence="2">Belongs to the helicase family.</text>
</comment>
<sequence length="1931" mass="223406">MTSPYDLNPAVAAARAILLSQRRNRNTKESKPLTVRNAAERFKTSKSAVGRHLKSMKLYGKPDFSDNSRGRPRNLDEAEEKAVIAYIMWLERSGFPCNQQLIEEAANELRASRTPPAAPVGDGWYRRFLQDNPQLQKKKLVRAFDRERAGFEAGDIADLEQFYANLGVVVEERDIEASQMFNADECGIRIGALRERLEVIIIKKMLNAKHEDVSFSNRESTTMLGCANAAGFMIPPLMVFKTWPTESWDVEDLDEAIRFARSESGFSNAEISMDWIRHFNRNSFECTAKAQSRGITFTDWFGCDEFMRDPDIPDVIWKQPYFERPEKERIWRLLVIDGFTGKTSLEFMDYCLRFDIEIFILPPHSTHLTQPLDVGVFQLLKNAHQRRLRHHIREGLQLRTPINPQESILLGTPIATSTRAGTPITSRPGPSIASQEGVRLGTPIESPVSSPSIWPRPARERHSRPPVQLQQSAIERPVMERRDFELPDPDWMRDLSHCPLSDRDKELLEKFWTELENDRMEHCARCQETWFDMGLKGGICKRCIARDKNKKEDEPWFFSAENQLDFGLIPAFLPQLTIVEEMLIARVHVFVNVMQVRGQQYKYRGHIVHFLRDVGKVYSQLPLLPPELDVILLRPPTASEHAHLNRQFRRQFRVRRRCLQEWLNFLSNNHPGYRGITVCQKRMSVLPEDGDVLDQVATAAVTDPLSANLGNIENDDVEPDEVDQSAVPDLLPEDTEMEALRSHVLGEERGEHLPVRPSTQHQLEMPDIRRTPINEFNHSQALLSLAFPTLFPRGQADFVEPRLRPIKYADYIQHALRWHDGRFARHPTFRFVVFNTLMRAQARAKSSYFVKEYQQRQGLITRDDLLEAFQNPESAEAQQLLNSINRQTAQLRGTRPYWYRKRRELESYAYNLDCPGAFITFSPADLHWRSLYQHLPQFQDWQELPEQQRMGMSSKLLRDNPHIAAWHFYRRFGLFRDIVLKQKFNVTDYWNRYEWQGRGSSHCHGLFWMDGAPSVDLENEHLRKEFARIWRFHVTAFNPEPARVRQQGEGNPLAVNPLQHPLTFQWLSQVLNRCQRHHCSETYCLRKKKGSEEISCRFFFPRDTRDTADVVRRQGQSYFSFEAARNDSLMNHYNRCLSLGWLANIDISPCTSLQAVINYAAKYCSKMEKRTDSYASMGRQILPYVSHQNPLLSFASRLMNKLLTERDFSGQEICHVLLNCELQEGTRVIRAVDCRPYEQQGRSLRLQGDHDDAEVVGIYEKYLSRPPLHEELTYLDFLANWNTSKRDGRKWTRWSRQAKPRVLYYFPRYKSNHQHHQYDDFCRVKLMLAHPHRDPNELRKINGVEYNSYASAAEFCYGNHRHPDDYYGTPNAEERRPDPDEFEEEFHEPDLLEEDWLELARQLPDCPPSQEAIDLLGRRDIDIQYDWTPHVGRYADPGIVQGDYWRQRIEQNRLYMDVEDMPLEVRDALNPEQRIVYDTFIGHFQCGSEEQILLHVDGGGGTGKSYMIKVLSSHLQRLAGNRPSPIWRAAPTGVASNQIMGTTLHSLLRLPMDRAFTELSPADANAIQKKLRDVRYLVIDEKSMLGLRQLSWIDKRLRQVFPARAAEFFGGISIILVGDFFQLPPIANKPLYFDGPLKDLHEVSGQTAYRAFNHTVFLKKVQRQQGDDQAGFRLALEELRGLKLSIESWKLLSQRVQVKLSQREEDTFDAALRIYSKKARVNEYNYEHLVRLKHPAIQVMAKNIGNGADKATSEQAGNLAGQFPPAGLVNGAQGTVYDIGWAPGADAHRDPPSVIMMVMDKYTGPSYLTTDDGREVVPILPVKRDFFLGTSACTRKQFPLMASYAITVHKSQSITVDKMVTDLSERDFQTGLSYVAVSRVKMLDGLMIDAPFERASLHYEKLPDGVLMKVRDQDRRKQQQLDQPLFQPLFS</sequence>
<keyword evidence="1" id="KW-0238">DNA-binding</keyword>
<dbReference type="EC" id="5.6.2.3" evidence="2"/>
<dbReference type="EMBL" id="JACDXP010000019">
    <property type="protein sequence ID" value="KAF6512779.1"/>
    <property type="molecule type" value="Genomic_DNA"/>
</dbReference>
<evidence type="ECO:0000256" key="3">
    <source>
        <dbReference type="SAM" id="MobiDB-lite"/>
    </source>
</evidence>
<keyword evidence="2" id="KW-0233">DNA recombination</keyword>
<dbReference type="InterPro" id="IPR006600">
    <property type="entry name" value="HTH_CenpB_DNA-bd_dom"/>
</dbReference>
<dbReference type="Pfam" id="PF14214">
    <property type="entry name" value="Helitron_like_N"/>
    <property type="match status" value="1"/>
</dbReference>
<dbReference type="GO" id="GO:0005524">
    <property type="term" value="F:ATP binding"/>
    <property type="evidence" value="ECO:0007669"/>
    <property type="project" value="UniProtKB-KW"/>
</dbReference>
<dbReference type="Proteomes" id="UP000593570">
    <property type="component" value="Unassembled WGS sequence"/>
</dbReference>
<comment type="catalytic activity">
    <reaction evidence="2">
        <text>ATP + H2O = ADP + phosphate + H(+)</text>
        <dbReference type="Rhea" id="RHEA:13065"/>
        <dbReference type="ChEBI" id="CHEBI:15377"/>
        <dbReference type="ChEBI" id="CHEBI:15378"/>
        <dbReference type="ChEBI" id="CHEBI:30616"/>
        <dbReference type="ChEBI" id="CHEBI:43474"/>
        <dbReference type="ChEBI" id="CHEBI:456216"/>
        <dbReference type="EC" id="5.6.2.3"/>
    </reaction>
</comment>
<evidence type="ECO:0000259" key="4">
    <source>
        <dbReference type="PROSITE" id="PS51253"/>
    </source>
</evidence>
<dbReference type="Pfam" id="PF20209">
    <property type="entry name" value="DUF6570"/>
    <property type="match status" value="1"/>
</dbReference>
<dbReference type="InterPro" id="IPR004875">
    <property type="entry name" value="DDE_SF_endonuclease_dom"/>
</dbReference>
<dbReference type="InterPro" id="IPR027417">
    <property type="entry name" value="P-loop_NTPase"/>
</dbReference>
<feature type="domain" description="HTH CENPB-type" evidence="4">
    <location>
        <begin position="67"/>
        <end position="138"/>
    </location>
</feature>
<dbReference type="GO" id="GO:0016787">
    <property type="term" value="F:hydrolase activity"/>
    <property type="evidence" value="ECO:0007669"/>
    <property type="project" value="UniProtKB-KW"/>
</dbReference>
<dbReference type="PROSITE" id="PS51253">
    <property type="entry name" value="HTH_CENPB"/>
    <property type="match status" value="1"/>
</dbReference>
<evidence type="ECO:0000256" key="2">
    <source>
        <dbReference type="RuleBase" id="RU363044"/>
    </source>
</evidence>
<keyword evidence="2" id="KW-0067">ATP-binding</keyword>
<dbReference type="SUPFAM" id="SSF52540">
    <property type="entry name" value="P-loop containing nucleoside triphosphate hydrolases"/>
    <property type="match status" value="2"/>
</dbReference>
<protein>
    <recommendedName>
        <fullName evidence="2">ATP-dependent DNA helicase</fullName>
        <ecNumber evidence="2">5.6.2.3</ecNumber>
    </recommendedName>
</protein>
<proteinExistence type="inferred from homology"/>